<sequence>MPMDWNEHEELIRRIDVALYGVDLSLLPVEQQAIVKEQAARRLELEEMRERLNPKPKRVLSKAEQLEARRLQILEAKFDRVSNGRALKELSNEDLEKQLKILKAIAKRKGVS</sequence>
<organism evidence="1 2">
    <name type="scientific">Mesobacillus maritimus</name>
    <dbReference type="NCBI Taxonomy" id="1643336"/>
    <lineage>
        <taxon>Bacteria</taxon>
        <taxon>Bacillati</taxon>
        <taxon>Bacillota</taxon>
        <taxon>Bacilli</taxon>
        <taxon>Bacillales</taxon>
        <taxon>Bacillaceae</taxon>
        <taxon>Mesobacillus</taxon>
    </lineage>
</organism>
<evidence type="ECO:0000313" key="1">
    <source>
        <dbReference type="EMBL" id="MBY0098674.1"/>
    </source>
</evidence>
<gene>
    <name evidence="1" type="ORF">H0185_18070</name>
</gene>
<dbReference type="EMBL" id="JACWFH010000026">
    <property type="protein sequence ID" value="MBY0098674.1"/>
    <property type="molecule type" value="Genomic_DNA"/>
</dbReference>
<proteinExistence type="predicted"/>
<dbReference type="RefSeq" id="WP_221874899.1">
    <property type="nucleotide sequence ID" value="NZ_JACWFH010000026.1"/>
</dbReference>
<reference evidence="1 2" key="1">
    <citation type="submission" date="2020-07" db="EMBL/GenBank/DDBJ databases">
        <title>Fungal Genomes of the International Space Station.</title>
        <authorList>
            <person name="Seuylemezian A."/>
            <person name="Singh N.K."/>
            <person name="Wood J."/>
            <person name="Venkateswaran K."/>
        </authorList>
    </citation>
    <scope>NUCLEOTIDE SEQUENCE [LARGE SCALE GENOMIC DNA]</scope>
    <source>
        <strain evidence="1 2">PL-B2</strain>
    </source>
</reference>
<evidence type="ECO:0000313" key="2">
    <source>
        <dbReference type="Proteomes" id="UP000769780"/>
    </source>
</evidence>
<dbReference type="Proteomes" id="UP000769780">
    <property type="component" value="Unassembled WGS sequence"/>
</dbReference>
<keyword evidence="2" id="KW-1185">Reference proteome</keyword>
<name>A0ABS7K8S9_9BACI</name>
<protein>
    <submittedName>
        <fullName evidence="1">Uncharacterized protein</fullName>
    </submittedName>
</protein>
<accession>A0ABS7K8S9</accession>
<comment type="caution">
    <text evidence="1">The sequence shown here is derived from an EMBL/GenBank/DDBJ whole genome shotgun (WGS) entry which is preliminary data.</text>
</comment>